<dbReference type="InterPro" id="IPR014721">
    <property type="entry name" value="Ribsml_uS5_D2-typ_fold_subgr"/>
</dbReference>
<name>A0A8B9V0I3_9AVES</name>
<sequence>MVSLFLLKFHTPEAAWVGAGELLAVTLMCNISLVSIAKATFDAISKTYSYLTPDLWKETVFTKSPYQEFTDHLAKTHTRVSVQRTQAAAVATT</sequence>
<evidence type="ECO:0000313" key="2">
    <source>
        <dbReference type="Ensembl" id="ENSAZOP00000014624.1"/>
    </source>
</evidence>
<evidence type="ECO:0000313" key="3">
    <source>
        <dbReference type="Proteomes" id="UP000694549"/>
    </source>
</evidence>
<keyword evidence="1" id="KW-0472">Membrane</keyword>
<reference evidence="2" key="1">
    <citation type="submission" date="2025-08" db="UniProtKB">
        <authorList>
            <consortium name="Ensembl"/>
        </authorList>
    </citation>
    <scope>IDENTIFICATION</scope>
</reference>
<evidence type="ECO:0000256" key="1">
    <source>
        <dbReference type="SAM" id="Phobius"/>
    </source>
</evidence>
<dbReference type="AlphaFoldDB" id="A0A8B9V0I3"/>
<dbReference type="Proteomes" id="UP000694549">
    <property type="component" value="Unplaced"/>
</dbReference>
<dbReference type="Gene3D" id="3.30.230.10">
    <property type="match status" value="1"/>
</dbReference>
<protein>
    <recommendedName>
        <fullName evidence="4">Ribosomal protein S2</fullName>
    </recommendedName>
</protein>
<keyword evidence="3" id="KW-1185">Reference proteome</keyword>
<feature type="transmembrane region" description="Helical" evidence="1">
    <location>
        <begin position="14"/>
        <end position="36"/>
    </location>
</feature>
<accession>A0A8B9V0I3</accession>
<proteinExistence type="predicted"/>
<evidence type="ECO:0008006" key="4">
    <source>
        <dbReference type="Google" id="ProtNLM"/>
    </source>
</evidence>
<keyword evidence="1" id="KW-1133">Transmembrane helix</keyword>
<keyword evidence="1" id="KW-0812">Transmembrane</keyword>
<dbReference type="Ensembl" id="ENSAZOT00000015709.1">
    <property type="protein sequence ID" value="ENSAZOP00000014624.1"/>
    <property type="gene ID" value="ENSAZOG00000009441.1"/>
</dbReference>
<organism evidence="2 3">
    <name type="scientific">Anas zonorhyncha</name>
    <name type="common">Eastern spot-billed duck</name>
    <dbReference type="NCBI Taxonomy" id="75864"/>
    <lineage>
        <taxon>Eukaryota</taxon>
        <taxon>Metazoa</taxon>
        <taxon>Chordata</taxon>
        <taxon>Craniata</taxon>
        <taxon>Vertebrata</taxon>
        <taxon>Euteleostomi</taxon>
        <taxon>Archelosauria</taxon>
        <taxon>Archosauria</taxon>
        <taxon>Dinosauria</taxon>
        <taxon>Saurischia</taxon>
        <taxon>Theropoda</taxon>
        <taxon>Coelurosauria</taxon>
        <taxon>Aves</taxon>
        <taxon>Neognathae</taxon>
        <taxon>Galloanserae</taxon>
        <taxon>Anseriformes</taxon>
        <taxon>Anatidae</taxon>
        <taxon>Anatinae</taxon>
        <taxon>Anas</taxon>
    </lineage>
</organism>
<reference evidence="2" key="2">
    <citation type="submission" date="2025-09" db="UniProtKB">
        <authorList>
            <consortium name="Ensembl"/>
        </authorList>
    </citation>
    <scope>IDENTIFICATION</scope>
</reference>